<dbReference type="Pfam" id="PF13366">
    <property type="entry name" value="PDDEXK_3"/>
    <property type="match status" value="1"/>
</dbReference>
<dbReference type="NCBIfam" id="TIGR04256">
    <property type="entry name" value="GxxExxY"/>
    <property type="match status" value="1"/>
</dbReference>
<proteinExistence type="predicted"/>
<dbReference type="InterPro" id="IPR026350">
    <property type="entry name" value="GxxExxY"/>
</dbReference>
<dbReference type="KEGG" id="ttc:FOKN1_2937"/>
<dbReference type="Proteomes" id="UP000218765">
    <property type="component" value="Chromosome"/>
</dbReference>
<dbReference type="OrthoDB" id="9806869at2"/>
<accession>A0A1Z4VVQ3</accession>
<protein>
    <recommendedName>
        <fullName evidence="3">GxxExxY protein</fullName>
    </recommendedName>
</protein>
<evidence type="ECO:0008006" key="3">
    <source>
        <dbReference type="Google" id="ProtNLM"/>
    </source>
</evidence>
<keyword evidence="2" id="KW-1185">Reference proteome</keyword>
<reference evidence="1 2" key="1">
    <citation type="submission" date="2017-05" db="EMBL/GenBank/DDBJ databases">
        <title>Thiocyanate degradation by Thiohalobacter thiocyanaticus FOKN1.</title>
        <authorList>
            <person name="Oshiki M."/>
            <person name="Fukushima T."/>
            <person name="Kawano S."/>
            <person name="Nakagawa J."/>
        </authorList>
    </citation>
    <scope>NUCLEOTIDE SEQUENCE [LARGE SCALE GENOMIC DNA]</scope>
    <source>
        <strain evidence="1 2">FOKN1</strain>
    </source>
</reference>
<organism evidence="1 2">
    <name type="scientific">Thiohalobacter thiocyanaticus</name>
    <dbReference type="NCBI Taxonomy" id="585455"/>
    <lineage>
        <taxon>Bacteria</taxon>
        <taxon>Pseudomonadati</taxon>
        <taxon>Pseudomonadota</taxon>
        <taxon>Gammaproteobacteria</taxon>
        <taxon>Thiohalobacterales</taxon>
        <taxon>Thiohalobacteraceae</taxon>
        <taxon>Thiohalobacter</taxon>
    </lineage>
</organism>
<name>A0A1Z4VVQ3_9GAMM</name>
<dbReference type="EMBL" id="AP018052">
    <property type="protein sequence ID" value="BAZ95294.1"/>
    <property type="molecule type" value="Genomic_DNA"/>
</dbReference>
<gene>
    <name evidence="1" type="ORF">FOKN1_2937</name>
</gene>
<evidence type="ECO:0000313" key="1">
    <source>
        <dbReference type="EMBL" id="BAZ95294.1"/>
    </source>
</evidence>
<dbReference type="AlphaFoldDB" id="A0A1Z4VVQ3"/>
<evidence type="ECO:0000313" key="2">
    <source>
        <dbReference type="Proteomes" id="UP000218765"/>
    </source>
</evidence>
<sequence>MLENQVAGAAIGAAIEVHRALGSGLLESAYSECLAHELRLQGIGFETEVPIAINYKGLVLDRACRADFLVENCLVLELKSIEKVEEVHKAQLLTYLRLMNRKLGLLLNFRVPVIKQGVYRVVNSL</sequence>
<dbReference type="RefSeq" id="WP_096367295.1">
    <property type="nucleotide sequence ID" value="NZ_AP018052.1"/>
</dbReference>